<keyword evidence="12" id="KW-0539">Nucleus</keyword>
<evidence type="ECO:0000256" key="2">
    <source>
        <dbReference type="ARBA" id="ARBA00004496"/>
    </source>
</evidence>
<dbReference type="PROSITE" id="PS50011">
    <property type="entry name" value="PROTEIN_KINASE_DOM"/>
    <property type="match status" value="1"/>
</dbReference>
<dbReference type="GO" id="GO:0005737">
    <property type="term" value="C:cytoplasm"/>
    <property type="evidence" value="ECO:0007669"/>
    <property type="project" value="UniProtKB-SubCell"/>
</dbReference>
<dbReference type="InterPro" id="IPR008271">
    <property type="entry name" value="Ser/Thr_kinase_AS"/>
</dbReference>
<dbReference type="InterPro" id="IPR051334">
    <property type="entry name" value="SRPK"/>
</dbReference>
<dbReference type="GO" id="GO:0000245">
    <property type="term" value="P:spliceosomal complex assembly"/>
    <property type="evidence" value="ECO:0007669"/>
    <property type="project" value="TreeGrafter"/>
</dbReference>
<evidence type="ECO:0000256" key="12">
    <source>
        <dbReference type="ARBA" id="ARBA00023242"/>
    </source>
</evidence>
<evidence type="ECO:0000256" key="3">
    <source>
        <dbReference type="ARBA" id="ARBA00012513"/>
    </source>
</evidence>
<evidence type="ECO:0000259" key="15">
    <source>
        <dbReference type="PROSITE" id="PS50011"/>
    </source>
</evidence>
<dbReference type="EC" id="2.7.11.1" evidence="3"/>
<organism evidence="16 17">
    <name type="scientific">Seriola dumerili</name>
    <name type="common">Greater amberjack</name>
    <name type="synonym">Caranx dumerili</name>
    <dbReference type="NCBI Taxonomy" id="41447"/>
    <lineage>
        <taxon>Eukaryota</taxon>
        <taxon>Metazoa</taxon>
        <taxon>Chordata</taxon>
        <taxon>Craniata</taxon>
        <taxon>Vertebrata</taxon>
        <taxon>Euteleostomi</taxon>
        <taxon>Actinopterygii</taxon>
        <taxon>Neopterygii</taxon>
        <taxon>Teleostei</taxon>
        <taxon>Neoteleostei</taxon>
        <taxon>Acanthomorphata</taxon>
        <taxon>Carangaria</taxon>
        <taxon>Carangiformes</taxon>
        <taxon>Carangidae</taxon>
        <taxon>Seriola</taxon>
    </lineage>
</organism>
<dbReference type="Pfam" id="PF00069">
    <property type="entry name" value="Pkinase"/>
    <property type="match status" value="2"/>
</dbReference>
<dbReference type="GO" id="GO:0005634">
    <property type="term" value="C:nucleus"/>
    <property type="evidence" value="ECO:0007669"/>
    <property type="project" value="UniProtKB-SubCell"/>
</dbReference>
<comment type="catalytic activity">
    <reaction evidence="14">
        <text>L-seryl-[protein] + ATP = O-phospho-L-seryl-[protein] + ADP + H(+)</text>
        <dbReference type="Rhea" id="RHEA:17989"/>
        <dbReference type="Rhea" id="RHEA-COMP:9863"/>
        <dbReference type="Rhea" id="RHEA-COMP:11604"/>
        <dbReference type="ChEBI" id="CHEBI:15378"/>
        <dbReference type="ChEBI" id="CHEBI:29999"/>
        <dbReference type="ChEBI" id="CHEBI:30616"/>
        <dbReference type="ChEBI" id="CHEBI:83421"/>
        <dbReference type="ChEBI" id="CHEBI:456216"/>
        <dbReference type="EC" id="2.7.11.1"/>
    </reaction>
</comment>
<keyword evidence="5" id="KW-0723">Serine/threonine-protein kinase</keyword>
<evidence type="ECO:0000256" key="10">
    <source>
        <dbReference type="ARBA" id="ARBA00022782"/>
    </source>
</evidence>
<dbReference type="Gene3D" id="1.10.510.10">
    <property type="entry name" value="Transferase(Phosphotransferase) domain 1"/>
    <property type="match status" value="2"/>
</dbReference>
<evidence type="ECO:0000256" key="1">
    <source>
        <dbReference type="ARBA" id="ARBA00004123"/>
    </source>
</evidence>
<evidence type="ECO:0000256" key="11">
    <source>
        <dbReference type="ARBA" id="ARBA00022840"/>
    </source>
</evidence>
<dbReference type="FunFam" id="3.30.200.20:FF:000163">
    <property type="entry name" value="SRSF protein kinase 2 isoform X1"/>
    <property type="match status" value="1"/>
</dbReference>
<reference evidence="16" key="1">
    <citation type="submission" date="2025-08" db="UniProtKB">
        <authorList>
            <consortium name="Ensembl"/>
        </authorList>
    </citation>
    <scope>IDENTIFICATION</scope>
</reference>
<dbReference type="InterPro" id="IPR000719">
    <property type="entry name" value="Prot_kinase_dom"/>
</dbReference>
<evidence type="ECO:0000256" key="9">
    <source>
        <dbReference type="ARBA" id="ARBA00022777"/>
    </source>
</evidence>
<dbReference type="PANTHER" id="PTHR47634:SF20">
    <property type="entry name" value="SRSF PROTEIN KINASE 3"/>
    <property type="match status" value="1"/>
</dbReference>
<keyword evidence="9" id="KW-0418">Kinase</keyword>
<evidence type="ECO:0000256" key="13">
    <source>
        <dbReference type="ARBA" id="ARBA00047899"/>
    </source>
</evidence>
<dbReference type="FunFam" id="1.10.510.10:FF:000275">
    <property type="entry name" value="SRSF protein kinase 2 isoform X3"/>
    <property type="match status" value="1"/>
</dbReference>
<keyword evidence="11" id="KW-0067">ATP-binding</keyword>
<accession>A0A3B4V7V2</accession>
<dbReference type="Proteomes" id="UP000261420">
    <property type="component" value="Unplaced"/>
</dbReference>
<keyword evidence="7" id="KW-0808">Transferase</keyword>
<dbReference type="GeneTree" id="ENSGT00940000157877"/>
<dbReference type="STRING" id="41447.ENSSDUP00000026873"/>
<dbReference type="PROSITE" id="PS00108">
    <property type="entry name" value="PROTEIN_KINASE_ST"/>
    <property type="match status" value="1"/>
</dbReference>
<dbReference type="GO" id="GO:0030154">
    <property type="term" value="P:cell differentiation"/>
    <property type="evidence" value="ECO:0007669"/>
    <property type="project" value="UniProtKB-KW"/>
</dbReference>
<dbReference type="GO" id="GO:0050684">
    <property type="term" value="P:regulation of mRNA processing"/>
    <property type="evidence" value="ECO:0007669"/>
    <property type="project" value="TreeGrafter"/>
</dbReference>
<dbReference type="GO" id="GO:0035556">
    <property type="term" value="P:intracellular signal transduction"/>
    <property type="evidence" value="ECO:0007669"/>
    <property type="project" value="TreeGrafter"/>
</dbReference>
<dbReference type="Gene3D" id="3.30.200.20">
    <property type="entry name" value="Phosphorylase Kinase, domain 1"/>
    <property type="match status" value="1"/>
</dbReference>
<dbReference type="FunFam" id="1.10.510.10:FF:000105">
    <property type="entry name" value="SRSF protein kinase 2"/>
    <property type="match status" value="1"/>
</dbReference>
<comment type="subcellular location">
    <subcellularLocation>
        <location evidence="2">Cytoplasm</location>
    </subcellularLocation>
    <subcellularLocation>
        <location evidence="1">Nucleus</location>
    </subcellularLocation>
</comment>
<name>A0A3B4V7V2_SERDU</name>
<dbReference type="SUPFAM" id="SSF56112">
    <property type="entry name" value="Protein kinase-like (PK-like)"/>
    <property type="match status" value="1"/>
</dbReference>
<feature type="domain" description="Protein kinase" evidence="15">
    <location>
        <begin position="37"/>
        <end position="462"/>
    </location>
</feature>
<evidence type="ECO:0000256" key="5">
    <source>
        <dbReference type="ARBA" id="ARBA00022527"/>
    </source>
</evidence>
<evidence type="ECO:0000256" key="6">
    <source>
        <dbReference type="ARBA" id="ARBA00022553"/>
    </source>
</evidence>
<dbReference type="SMART" id="SM00220">
    <property type="entry name" value="S_TKc"/>
    <property type="match status" value="1"/>
</dbReference>
<proteinExistence type="predicted"/>
<keyword evidence="17" id="KW-1185">Reference proteome</keyword>
<dbReference type="Ensembl" id="ENSSDUT00000027350.1">
    <property type="protein sequence ID" value="ENSSDUP00000026873.1"/>
    <property type="gene ID" value="ENSSDUG00000019453.1"/>
</dbReference>
<comment type="catalytic activity">
    <reaction evidence="13">
        <text>L-threonyl-[protein] + ATP = O-phospho-L-threonyl-[protein] + ADP + H(+)</text>
        <dbReference type="Rhea" id="RHEA:46608"/>
        <dbReference type="Rhea" id="RHEA-COMP:11060"/>
        <dbReference type="Rhea" id="RHEA-COMP:11605"/>
        <dbReference type="ChEBI" id="CHEBI:15378"/>
        <dbReference type="ChEBI" id="CHEBI:30013"/>
        <dbReference type="ChEBI" id="CHEBI:30616"/>
        <dbReference type="ChEBI" id="CHEBI:61977"/>
        <dbReference type="ChEBI" id="CHEBI:456216"/>
        <dbReference type="EC" id="2.7.11.1"/>
    </reaction>
</comment>
<keyword evidence="4" id="KW-0963">Cytoplasm</keyword>
<protein>
    <recommendedName>
        <fullName evidence="3">non-specific serine/threonine protein kinase</fullName>
        <ecNumber evidence="3">2.7.11.1</ecNumber>
    </recommendedName>
</protein>
<dbReference type="GO" id="GO:0005524">
    <property type="term" value="F:ATP binding"/>
    <property type="evidence" value="ECO:0007669"/>
    <property type="project" value="UniProtKB-KW"/>
</dbReference>
<keyword evidence="8" id="KW-0547">Nucleotide-binding</keyword>
<dbReference type="GO" id="GO:0004674">
    <property type="term" value="F:protein serine/threonine kinase activity"/>
    <property type="evidence" value="ECO:0007669"/>
    <property type="project" value="UniProtKB-KW"/>
</dbReference>
<keyword evidence="10" id="KW-0221">Differentiation</keyword>
<keyword evidence="6" id="KW-0597">Phosphoprotein</keyword>
<reference evidence="16" key="2">
    <citation type="submission" date="2025-09" db="UniProtKB">
        <authorList>
            <consortium name="Ensembl"/>
        </authorList>
    </citation>
    <scope>IDENTIFICATION</scope>
</reference>
<dbReference type="PANTHER" id="PTHR47634">
    <property type="entry name" value="PROTEIN KINASE DOMAIN-CONTAINING PROTEIN-RELATED"/>
    <property type="match status" value="1"/>
</dbReference>
<evidence type="ECO:0000313" key="16">
    <source>
        <dbReference type="Ensembl" id="ENSSDUP00000026873.1"/>
    </source>
</evidence>
<dbReference type="InterPro" id="IPR011009">
    <property type="entry name" value="Kinase-like_dom_sf"/>
</dbReference>
<dbReference type="AlphaFoldDB" id="A0A3B4V7V2"/>
<sequence length="464" mass="53239">ILQGLLGSDDEEQEDPSDYCKGGYYPVKIGDLFNGRYHVVRKLGWGHFSTVWLWWDLQKKRFVALKVVKSAPHYTETALDEIKLLRCVRDSDPSDPHRETIVQLIDDFKISGVNGVRILHRLSVCRSVHLSWIIKSNYMGLPLLCVKTIIKQVLQGLDYLHTKCKIIHTDIKPENILLDVDEVYIRRLAAEATVWQRAGAPPPSGSSVTVFPNHPVCVRVCVFVGKLSKNKKKKLKRKAKRQQRLLEERLIDIQVLYCTTTYQTHLTHLTHLTYLPSVSSVFSASDFVLSPLDPQNADKLKVKIADLGNACWVHKHFTEDIQTRQYRALEVLIGAEYGPPADIWSTACMAFELATGDYLFEPHSGEDYTRDEDHIAHIMELLGPIPLPFALSGRYSREYFNRRGELRHISSLKPWGLFEVLLEKYEWPLDQAAQFSDFLLTMLELQPERRATAAQCLQHAWLHT</sequence>
<dbReference type="OMA" id="MDNVTLC"/>
<evidence type="ECO:0000256" key="8">
    <source>
        <dbReference type="ARBA" id="ARBA00022741"/>
    </source>
</evidence>
<evidence type="ECO:0000256" key="7">
    <source>
        <dbReference type="ARBA" id="ARBA00022679"/>
    </source>
</evidence>
<evidence type="ECO:0000256" key="4">
    <source>
        <dbReference type="ARBA" id="ARBA00022490"/>
    </source>
</evidence>
<evidence type="ECO:0000256" key="14">
    <source>
        <dbReference type="ARBA" id="ARBA00048679"/>
    </source>
</evidence>
<evidence type="ECO:0000313" key="17">
    <source>
        <dbReference type="Proteomes" id="UP000261420"/>
    </source>
</evidence>